<name>A0A9I9CQ14_CUCME</name>
<dbReference type="PANTHER" id="PTHR31875">
    <property type="entry name" value="PROTEIN DEHYDRATION-INDUCED 19"/>
    <property type="match status" value="1"/>
</dbReference>
<dbReference type="InterPro" id="IPR033347">
    <property type="entry name" value="Di19"/>
</dbReference>
<evidence type="ECO:0000313" key="2">
    <source>
        <dbReference type="EnsemblPlants" id="MELO3C006802.2.1"/>
    </source>
</evidence>
<sequence length="160" mass="18408">MLLHAVLPSTNLLDSGDEILLREVLYDAAIIPEYPFLKLQFGTKRSAADLRTICLNWLFVVDNEMVEPVSLFEFSVICSSAPLLDFYFDYEEVDRDDDLNSKYPCPFCQEEFDLVELCCHIDDEHPLEANFGICPICSTSVGENMVGHIMHLWLKNYIFE</sequence>
<dbReference type="AlphaFoldDB" id="A0A9I9CQ14"/>
<evidence type="ECO:0000259" key="1">
    <source>
        <dbReference type="Pfam" id="PF05605"/>
    </source>
</evidence>
<proteinExistence type="predicted"/>
<protein>
    <recommendedName>
        <fullName evidence="1">Di19 zinc-binding domain-containing protein</fullName>
    </recommendedName>
</protein>
<feature type="domain" description="Di19 zinc-binding" evidence="1">
    <location>
        <begin position="102"/>
        <end position="150"/>
    </location>
</feature>
<dbReference type="InterPro" id="IPR008598">
    <property type="entry name" value="Di19_Zn-bd"/>
</dbReference>
<dbReference type="Pfam" id="PF05605">
    <property type="entry name" value="zf-Di19"/>
    <property type="match status" value="1"/>
</dbReference>
<dbReference type="EnsemblPlants" id="MELO3C006802.2.1">
    <property type="protein sequence ID" value="MELO3C006802.2.1"/>
    <property type="gene ID" value="MELO3C006802.2"/>
</dbReference>
<reference evidence="2" key="1">
    <citation type="submission" date="2023-03" db="UniProtKB">
        <authorList>
            <consortium name="EnsemblPlants"/>
        </authorList>
    </citation>
    <scope>IDENTIFICATION</scope>
</reference>
<dbReference type="Gramene" id="MELO3C006802.2.1">
    <property type="protein sequence ID" value="MELO3C006802.2.1"/>
    <property type="gene ID" value="MELO3C006802.2"/>
</dbReference>
<organism evidence="2">
    <name type="scientific">Cucumis melo</name>
    <name type="common">Muskmelon</name>
    <dbReference type="NCBI Taxonomy" id="3656"/>
    <lineage>
        <taxon>Eukaryota</taxon>
        <taxon>Viridiplantae</taxon>
        <taxon>Streptophyta</taxon>
        <taxon>Embryophyta</taxon>
        <taxon>Tracheophyta</taxon>
        <taxon>Spermatophyta</taxon>
        <taxon>Magnoliopsida</taxon>
        <taxon>eudicotyledons</taxon>
        <taxon>Gunneridae</taxon>
        <taxon>Pentapetalae</taxon>
        <taxon>rosids</taxon>
        <taxon>fabids</taxon>
        <taxon>Cucurbitales</taxon>
        <taxon>Cucurbitaceae</taxon>
        <taxon>Benincaseae</taxon>
        <taxon>Cucumis</taxon>
    </lineage>
</organism>
<accession>A0A9I9CQ14</accession>
<dbReference type="PANTHER" id="PTHR31875:SF25">
    <property type="entry name" value="PROTEIN DEHYDRATION-INDUCED 19 HOMOLOG 2"/>
    <property type="match status" value="1"/>
</dbReference>